<dbReference type="PROSITE" id="PS00012">
    <property type="entry name" value="PHOSPHOPANTETHEINE"/>
    <property type="match status" value="2"/>
</dbReference>
<dbReference type="InterPro" id="IPR000873">
    <property type="entry name" value="AMP-dep_synth/lig_dom"/>
</dbReference>
<dbReference type="InterPro" id="IPR045851">
    <property type="entry name" value="AMP-bd_C_sf"/>
</dbReference>
<dbReference type="InterPro" id="IPR010071">
    <property type="entry name" value="AA_adenyl_dom"/>
</dbReference>
<proteinExistence type="predicted"/>
<dbReference type="NCBIfam" id="TIGR01733">
    <property type="entry name" value="AA-adenyl-dom"/>
    <property type="match status" value="2"/>
</dbReference>
<name>A0ABQ8NPS7_PYRGI</name>
<dbReference type="SUPFAM" id="SSF56801">
    <property type="entry name" value="Acetyl-CoA synthetase-like"/>
    <property type="match status" value="2"/>
</dbReference>
<dbReference type="Gene3D" id="3.30.559.30">
    <property type="entry name" value="Nonribosomal peptide synthetase, condensation domain"/>
    <property type="match status" value="3"/>
</dbReference>
<dbReference type="CDD" id="cd19545">
    <property type="entry name" value="FUM14_C_NRPS-like"/>
    <property type="match status" value="2"/>
</dbReference>
<keyword evidence="1" id="KW-0596">Phosphopantetheine</keyword>
<dbReference type="PROSITE" id="PS50075">
    <property type="entry name" value="CARRIER"/>
    <property type="match status" value="2"/>
</dbReference>
<evidence type="ECO:0000256" key="1">
    <source>
        <dbReference type="ARBA" id="ARBA00022450"/>
    </source>
</evidence>
<dbReference type="Gene3D" id="3.30.559.10">
    <property type="entry name" value="Chloramphenicol acetyltransferase-like domain"/>
    <property type="match status" value="3"/>
</dbReference>
<dbReference type="InterPro" id="IPR020806">
    <property type="entry name" value="PKS_PP-bd"/>
</dbReference>
<gene>
    <name evidence="6" type="ORF">MCOR33_004980</name>
</gene>
<dbReference type="InterPro" id="IPR042099">
    <property type="entry name" value="ANL_N_sf"/>
</dbReference>
<dbReference type="SUPFAM" id="SSF47336">
    <property type="entry name" value="ACP-like"/>
    <property type="match status" value="2"/>
</dbReference>
<evidence type="ECO:0000256" key="3">
    <source>
        <dbReference type="ARBA" id="ARBA00022598"/>
    </source>
</evidence>
<dbReference type="InterPro" id="IPR006162">
    <property type="entry name" value="Ppantetheine_attach_site"/>
</dbReference>
<evidence type="ECO:0000313" key="6">
    <source>
        <dbReference type="EMBL" id="KAI6299033.1"/>
    </source>
</evidence>
<keyword evidence="2" id="KW-0597">Phosphoprotein</keyword>
<dbReference type="PANTHER" id="PTHR45527">
    <property type="entry name" value="NONRIBOSOMAL PEPTIDE SYNTHETASE"/>
    <property type="match status" value="1"/>
</dbReference>
<dbReference type="InterPro" id="IPR036736">
    <property type="entry name" value="ACP-like_sf"/>
</dbReference>
<dbReference type="PANTHER" id="PTHR45527:SF1">
    <property type="entry name" value="FATTY ACID SYNTHASE"/>
    <property type="match status" value="1"/>
</dbReference>
<dbReference type="Pfam" id="PF00550">
    <property type="entry name" value="PP-binding"/>
    <property type="match status" value="2"/>
</dbReference>
<dbReference type="InterPro" id="IPR020845">
    <property type="entry name" value="AMP-binding_CS"/>
</dbReference>
<keyword evidence="7" id="KW-1185">Reference proteome</keyword>
<dbReference type="CDD" id="cd05918">
    <property type="entry name" value="A_NRPS_SidN3_like"/>
    <property type="match status" value="2"/>
</dbReference>
<comment type="caution">
    <text evidence="6">The sequence shown here is derived from an EMBL/GenBank/DDBJ whole genome shotgun (WGS) entry which is preliminary data.</text>
</comment>
<dbReference type="Gene3D" id="3.40.50.12780">
    <property type="entry name" value="N-terminal domain of ligase-like"/>
    <property type="match status" value="2"/>
</dbReference>
<organism evidence="6 7">
    <name type="scientific">Pyricularia grisea</name>
    <name type="common">Crabgrass-specific blast fungus</name>
    <name type="synonym">Magnaporthe grisea</name>
    <dbReference type="NCBI Taxonomy" id="148305"/>
    <lineage>
        <taxon>Eukaryota</taxon>
        <taxon>Fungi</taxon>
        <taxon>Dikarya</taxon>
        <taxon>Ascomycota</taxon>
        <taxon>Pezizomycotina</taxon>
        <taxon>Sordariomycetes</taxon>
        <taxon>Sordariomycetidae</taxon>
        <taxon>Magnaporthales</taxon>
        <taxon>Pyriculariaceae</taxon>
        <taxon>Pyricularia</taxon>
    </lineage>
</organism>
<evidence type="ECO:0000259" key="5">
    <source>
        <dbReference type="PROSITE" id="PS50075"/>
    </source>
</evidence>
<dbReference type="InterPro" id="IPR009081">
    <property type="entry name" value="PP-bd_ACP"/>
</dbReference>
<feature type="domain" description="Carrier" evidence="5">
    <location>
        <begin position="2187"/>
        <end position="2263"/>
    </location>
</feature>
<dbReference type="EMBL" id="JABSND010000077">
    <property type="protein sequence ID" value="KAI6299033.1"/>
    <property type="molecule type" value="Genomic_DNA"/>
</dbReference>
<feature type="domain" description="Carrier" evidence="5">
    <location>
        <begin position="1075"/>
        <end position="1152"/>
    </location>
</feature>
<protein>
    <submittedName>
        <fullName evidence="6">NRPS</fullName>
    </submittedName>
</protein>
<sequence length="2710" mass="294859">MCRGLFISKTKEPRNRLATKQENKIDTQKEQKKQLKEAWDKTHAPSKSMPQPSTVEPPAFSLLDLAEQDWEKLRAQAARACNVDQDAVTDIYPCTPLQEGLMSLASRDDGDYIMEGRMQLAPDLDVDKFRAAWEAIVEGLDVLRTRIVYDGKLGFLQVVIREKIKWITEETVQNYQKAVEDVSMDFGQPLVLYALVGGSAKNKRQFIWTVHHAVWDGYFLQRITESLISVYQEGAAPFKGRSYNIFIKSLMDQDRQLAKNQWASYFDGCNSVAFPQTSSPTENRTQQQQKGKPFAVHRLFYPEATPKRKRPISVIINAAFAVVVSHLTNTADVVFGTVDAGRKRGSVAWTDMGGPTMDSVPVRITVEHNSKVGEFLDVVQQQHRQKSLFAQIGLQEIKRINGTTQKACDFGTLLVVQGRENYLVGREGVGEWLTGTTECMPRTYRLNLEAFLKEDHVKLVASTNDGVMGEEEAGRLLELLSSAMHQLAAADGDAQTTLAAIHLLSDADRRRLWEWNAEVPAAVDRCIHDLISDQAGARPEATAVAGPGDGEFTYGELDRLTKRLASHLVRLGVANETFVPLCFRKSRWAVVAMLAVLRAGGAFVPLDPAQAAERREDMIRQTGARLVLVSEGAVAAAATADRNHLDRVIVAVGPALMSDLAEEMGEPLQLAAPSPSSAAYVVFTSGSTGKPKGVVVNHGAASTSCQHHGRALGFCPESRVLQFASYAFDASIMEMLTTLVAGGCVCIVPDKDKLGDVEAAIDDTRANLAFLTPTVANMLDPARLGSLETIIMGGEAVTRSAVERWMHLQRVYNIYGPTECAIVCSGKRISRHDLDESGCIGKAMGSVFWVVSPRDQQRLCPIGAVGELLIEGPILARGYLGDAALTAASFIEDPPWLLGGGPGHPGRRGRLYKTGDLVRYNSDGSLTYVGRKDNQVKIRGQRVELGEVEHHLRACVPGVQQAAAEVIKPQGESASPMLAAFLVLEERDGEEAKDGADVVATIRVASIPPVVEDTLAEKLPAYMVPAVFFTVSQLPLNTSGKTDRRRLRELGSTFSYAELAELQSGSAAGDGKKRMPATDDERALQQIWARVLNLDPESIGADDSFFRLGGDSISAMKLVADARRAAGLTLSVADVFRNPRLTTLAAAAGISSPREDQAAPSADDVIKPFALLCSSPDDVSPCRARLAAACGLDAEDLVEDAYPCTPLQEGLLALATKSAGAYTFRSVLEIPKHVEVDRFRRAWETAVRRMPILRTRIVEHGDSGRLVQVVVDEPIRWTVATDLEQYIQKDASDPVGLGKPLSRYALVHNSGEAGPVSFVWTLHHALYDGWSMPLLLEQVQAAYFESSASPPPVPTAPFQAFIKYIATMDLQSTGRYWQAQLADCEAAPFPALPSPAYQPQAKRLLQHSITGFHWPQMDITQSTLLRAAWAIVVSRQTASSDVAFGVVSNGRQAPVPGIERMAGPTIATVPVRVKLRNGDLAVDLLHELQLQAAEMVPHEQFGLSSIGKLGPGAAQACRFQSLLVVQPKTTATTAAKGPMLFPQHQLDQELGSANDIGQFETYALTVLCQLGEQNVDVELRFDEAVVSPAMANLLVRQFDQVFRQLCQPELSDLAVDDVETTSKEDLRQIWAWNASVPETVEVCVHDLFAECVRRQPDAPAICAWDGELTYGELDAMSSRLAHHLARLGAGPGTIVPLCFEKSMWTSVAILGVMKAGAASVTMDTTQPAARLRLIVEQALSNSRRQLIVSSVENRALAGELVNQINEDVSVVVAADVVAKQDQGDHGSTPPPTSTGASPQDLLYVVFTSGSTGVPKGVMITHANFSSAVRHQHASLCINGQTRLLDFAPYTFDASWLNFLAPITLGGVSCVPSQDERMTNLSGAISRTAANFILVPPSAVRVLNDADLSRIQTVVLGGEMLAASDADWVKKAVNVINAYGPAECTIVSTIERVDTSCGNPGIGRGCGTVTWIARPDGKGLVSIGETGELWIEGPMVGQGYLGDAEKTAASFIQDPAWLVRGGPDSAGRHGRLYRTGDLVRYDADGVLHFAGRKDDQVKIRGQRVELGEIEYHLKECIAATHPDVGVVVEVVQPAESQTKMPVAILALGKAAGDGTALAQIMANIDAKLSDRLPAHMIPGAYVPTTSFPQTATGKMDRRALRNMVAAKTLQQLQDLNLARSPGDGSRTAPSTEAELQLQRLWAAVLGVSPESIVVEDNFLRIGGDSVAAMRLVGRARQQGLLLTVKDVFQSPRLRDQAIVMRPARPAYVAPPPFSLIPVVQTSPTPTIDRYLPGFPDQGATLVDLLPTTDFQNFYIRNAISMPLGMCYHFSFHLPSSVNPQRIVELCQLMWQQFDILRAVFIQNQNDDTFLQAILDGTSLDLSVHQDDDPDGFARRWCKEDFQILQLGKSFIRALLCHSSTGGGSRLVLRLSHAQYDGLALPQIVQLFASGLQGQTPPAQRVSFAGYTRQMETQRTSSLRYWQEYLKGSKVTQLPNIHANNIGSLSKHDQIPSFEAKEMMDPPKMDGTPASVFVATCALAISKVTGVRDVVFGLLVSGRSTLPDVLSDVVGPCINMIPIRVDTGAFATIYDMVAFIQNQMVSNMNSELCQFSDVKAAMGWDQSLDFGFEVHFQNIDENPGFSVNGERVELEAINLGPRNVLFGKQVVSILGIPKEESWELKITGRLCDKDLTVSLMDQMRVAISAEQKGCLP</sequence>
<dbReference type="Gene3D" id="1.10.1200.10">
    <property type="entry name" value="ACP-like"/>
    <property type="match status" value="2"/>
</dbReference>
<feature type="compositionally biased region" description="Basic and acidic residues" evidence="4">
    <location>
        <begin position="9"/>
        <end position="43"/>
    </location>
</feature>
<evidence type="ECO:0000313" key="7">
    <source>
        <dbReference type="Proteomes" id="UP001059893"/>
    </source>
</evidence>
<dbReference type="SUPFAM" id="SSF52777">
    <property type="entry name" value="CoA-dependent acyltransferases"/>
    <property type="match status" value="6"/>
</dbReference>
<dbReference type="Gene3D" id="3.30.300.30">
    <property type="match status" value="2"/>
</dbReference>
<dbReference type="Proteomes" id="UP001059893">
    <property type="component" value="Unassembled WGS sequence"/>
</dbReference>
<dbReference type="Pfam" id="PF00668">
    <property type="entry name" value="Condensation"/>
    <property type="match status" value="3"/>
</dbReference>
<reference evidence="6" key="1">
    <citation type="submission" date="2021-01" db="EMBL/GenBank/DDBJ databases">
        <title>Deciphering the adaptive evolutionary patterns associated with biogeogrpahic diversity in the finger millet blast pathogen Magnaporthe oryzae in Eastern Africa.</title>
        <authorList>
            <person name="Onyema G."/>
            <person name="Shittu T.A."/>
            <person name="Dodsworth S."/>
            <person name="Devilliers S."/>
            <person name="Muthumeenakshi S."/>
            <person name="Sreenivasaprasad S."/>
        </authorList>
    </citation>
    <scope>NUCLEOTIDE SEQUENCE</scope>
    <source>
        <strain evidence="6">D15/s37</strain>
    </source>
</reference>
<accession>A0ABQ8NPS7</accession>
<feature type="region of interest" description="Disordered" evidence="4">
    <location>
        <begin position="1"/>
        <end position="57"/>
    </location>
</feature>
<evidence type="ECO:0000256" key="4">
    <source>
        <dbReference type="SAM" id="MobiDB-lite"/>
    </source>
</evidence>
<dbReference type="SMART" id="SM00823">
    <property type="entry name" value="PKS_PP"/>
    <property type="match status" value="2"/>
</dbReference>
<dbReference type="InterPro" id="IPR023213">
    <property type="entry name" value="CAT-like_dom_sf"/>
</dbReference>
<dbReference type="InterPro" id="IPR001242">
    <property type="entry name" value="Condensation_dom"/>
</dbReference>
<dbReference type="Pfam" id="PF00501">
    <property type="entry name" value="AMP-binding"/>
    <property type="match status" value="2"/>
</dbReference>
<keyword evidence="3" id="KW-0436">Ligase</keyword>
<evidence type="ECO:0000256" key="2">
    <source>
        <dbReference type="ARBA" id="ARBA00022553"/>
    </source>
</evidence>
<dbReference type="PROSITE" id="PS00455">
    <property type="entry name" value="AMP_BINDING"/>
    <property type="match status" value="2"/>
</dbReference>